<sequence>MDELKPRRAVVPSAPPVPLVVVAGCPAEFVAECRDAAARLGVLVRECDLRSLRVLMATSLPYAIIVMEDLYRFDPDAFDAIVRQSPASLMRIDPGEAHDPESRRLLIDAVLESAAAEPSSGIRAFSR</sequence>
<organism evidence="1 2">
    <name type="scientific">Sorangium cellulosum</name>
    <name type="common">Polyangium cellulosum</name>
    <dbReference type="NCBI Taxonomy" id="56"/>
    <lineage>
        <taxon>Bacteria</taxon>
        <taxon>Pseudomonadati</taxon>
        <taxon>Myxococcota</taxon>
        <taxon>Polyangia</taxon>
        <taxon>Polyangiales</taxon>
        <taxon>Polyangiaceae</taxon>
        <taxon>Sorangium</taxon>
    </lineage>
</organism>
<dbReference type="PROSITE" id="PS51257">
    <property type="entry name" value="PROKAR_LIPOPROTEIN"/>
    <property type="match status" value="1"/>
</dbReference>
<accession>A0A2L0F5Y9</accession>
<dbReference type="RefSeq" id="WP_104985037.1">
    <property type="nucleotide sequence ID" value="NZ_CP012673.1"/>
</dbReference>
<dbReference type="OrthoDB" id="5518988at2"/>
<gene>
    <name evidence="1" type="ORF">SOCE26_084470</name>
</gene>
<protein>
    <submittedName>
        <fullName evidence="1">Uncharacterized protein</fullName>
    </submittedName>
</protein>
<evidence type="ECO:0000313" key="2">
    <source>
        <dbReference type="Proteomes" id="UP000238348"/>
    </source>
</evidence>
<reference evidence="1 2" key="1">
    <citation type="submission" date="2015-09" db="EMBL/GenBank/DDBJ databases">
        <title>Sorangium comparison.</title>
        <authorList>
            <person name="Zaburannyi N."/>
            <person name="Bunk B."/>
            <person name="Overmann J."/>
            <person name="Mueller R."/>
        </authorList>
    </citation>
    <scope>NUCLEOTIDE SEQUENCE [LARGE SCALE GENOMIC DNA]</scope>
    <source>
        <strain evidence="1 2">So ce26</strain>
    </source>
</reference>
<dbReference type="AlphaFoldDB" id="A0A2L0F5Y9"/>
<name>A0A2L0F5Y9_SORCE</name>
<evidence type="ECO:0000313" key="1">
    <source>
        <dbReference type="EMBL" id="AUX46937.1"/>
    </source>
</evidence>
<proteinExistence type="predicted"/>
<dbReference type="Proteomes" id="UP000238348">
    <property type="component" value="Chromosome"/>
</dbReference>
<dbReference type="EMBL" id="CP012673">
    <property type="protein sequence ID" value="AUX46937.1"/>
    <property type="molecule type" value="Genomic_DNA"/>
</dbReference>